<sequence length="342" mass="40899">MKAADNSYYLVRRAQLRIVMRTYFRNGELYDIMNRSAFKQTAEKLTDKYFHRSGATVYDEVKELYQLYLALAPSMQKIKNSFKVDWTKGHAISWLRRLFNGRVRHWYYIHAEYERKHDPEQLLRSFRDHGITDKRFLDEAMEKYLCFWASEGLKGSLANCIFDPFIYRVKDTGIRIGNSVIETSKHKLDGYYNIFEKPIEIMGYHVVVYEKSGRTHINVTIRQSVIDDFKKRCEIIISTRTSPQYKLVQLASLVSQLLETAKYAKDSFYQIRGLQLWTDKKFRKLSGTEKKFKAIISMMTTRFIEKVVSKYTYQRTNFFWDKNHNDIPEKTFQIYFSPYREL</sequence>
<dbReference type="InParanoid" id="D4H424"/>
<dbReference type="AlphaFoldDB" id="D4H424"/>
<reference evidence="1 2" key="1">
    <citation type="journal article" date="2010" name="Stand. Genomic Sci.">
        <title>Complete genome sequence of Denitrovibrio acetiphilus type strain (N2460).</title>
        <authorList>
            <person name="Kiss H."/>
            <person name="Lang E."/>
            <person name="Lapidus A."/>
            <person name="Copeland A."/>
            <person name="Nolan M."/>
            <person name="Glavina Del Rio T."/>
            <person name="Chen F."/>
            <person name="Lucas S."/>
            <person name="Tice H."/>
            <person name="Cheng J.F."/>
            <person name="Han C."/>
            <person name="Goodwin L."/>
            <person name="Pitluck S."/>
            <person name="Liolios K."/>
            <person name="Pati A."/>
            <person name="Ivanova N."/>
            <person name="Mavromatis K."/>
            <person name="Chen A."/>
            <person name="Palaniappan K."/>
            <person name="Land M."/>
            <person name="Hauser L."/>
            <person name="Chang Y.J."/>
            <person name="Jeffries C.D."/>
            <person name="Detter J.C."/>
            <person name="Brettin T."/>
            <person name="Spring S."/>
            <person name="Rohde M."/>
            <person name="Goker M."/>
            <person name="Woyke T."/>
            <person name="Bristow J."/>
            <person name="Eisen J.A."/>
            <person name="Markowitz V."/>
            <person name="Hugenholtz P."/>
            <person name="Kyrpides N.C."/>
            <person name="Klenk H.P."/>
        </authorList>
    </citation>
    <scope>NUCLEOTIDE SEQUENCE [LARGE SCALE GENOMIC DNA]</scope>
    <source>
        <strain evidence="2">DSM 12809 / NBRC 114555 / N2460</strain>
    </source>
</reference>
<dbReference type="OrthoDB" id="5403510at2"/>
<evidence type="ECO:0000313" key="1">
    <source>
        <dbReference type="EMBL" id="ADD67335.1"/>
    </source>
</evidence>
<organism evidence="1 2">
    <name type="scientific">Denitrovibrio acetiphilus (strain DSM 12809 / NBRC 114555 / N2460)</name>
    <dbReference type="NCBI Taxonomy" id="522772"/>
    <lineage>
        <taxon>Bacteria</taxon>
        <taxon>Pseudomonadati</taxon>
        <taxon>Deferribacterota</taxon>
        <taxon>Deferribacteres</taxon>
        <taxon>Deferribacterales</taxon>
        <taxon>Geovibrionaceae</taxon>
        <taxon>Denitrovibrio</taxon>
    </lineage>
</organism>
<dbReference type="HOGENOM" id="CLU_810680_0_0_0"/>
<protein>
    <submittedName>
        <fullName evidence="1">Uncharacterized protein</fullName>
    </submittedName>
</protein>
<gene>
    <name evidence="1" type="ordered locus">Dacet_0537</name>
</gene>
<dbReference type="EMBL" id="CP001968">
    <property type="protein sequence ID" value="ADD67335.1"/>
    <property type="molecule type" value="Genomic_DNA"/>
</dbReference>
<proteinExistence type="predicted"/>
<accession>D4H424</accession>
<name>D4H424_DENA2</name>
<dbReference type="PaxDb" id="522772-Dacet_0537"/>
<keyword evidence="2" id="KW-1185">Reference proteome</keyword>
<dbReference type="eggNOG" id="ENOG50341HP">
    <property type="taxonomic scope" value="Bacteria"/>
</dbReference>
<evidence type="ECO:0000313" key="2">
    <source>
        <dbReference type="Proteomes" id="UP000002012"/>
    </source>
</evidence>
<dbReference type="KEGG" id="dap:Dacet_0537"/>
<dbReference type="Proteomes" id="UP000002012">
    <property type="component" value="Chromosome"/>
</dbReference>
<dbReference type="RefSeq" id="WP_013009879.1">
    <property type="nucleotide sequence ID" value="NC_013943.1"/>
</dbReference>